<keyword evidence="1" id="KW-0732">Signal</keyword>
<protein>
    <submittedName>
        <fullName evidence="2">Uncharacterized protein</fullName>
    </submittedName>
</protein>
<evidence type="ECO:0000313" key="3">
    <source>
        <dbReference type="Proteomes" id="UP001292094"/>
    </source>
</evidence>
<dbReference type="AlphaFoldDB" id="A0AAE1TSU1"/>
<dbReference type="Proteomes" id="UP001292094">
    <property type="component" value="Unassembled WGS sequence"/>
</dbReference>
<reference evidence="2" key="1">
    <citation type="submission" date="2023-11" db="EMBL/GenBank/DDBJ databases">
        <title>Genome assemblies of two species of porcelain crab, Petrolisthes cinctipes and Petrolisthes manimaculis (Anomura: Porcellanidae).</title>
        <authorList>
            <person name="Angst P."/>
        </authorList>
    </citation>
    <scope>NUCLEOTIDE SEQUENCE</scope>
    <source>
        <strain evidence="2">PB745_02</strain>
        <tissue evidence="2">Gill</tissue>
    </source>
</reference>
<organism evidence="2 3">
    <name type="scientific">Petrolisthes manimaculis</name>
    <dbReference type="NCBI Taxonomy" id="1843537"/>
    <lineage>
        <taxon>Eukaryota</taxon>
        <taxon>Metazoa</taxon>
        <taxon>Ecdysozoa</taxon>
        <taxon>Arthropoda</taxon>
        <taxon>Crustacea</taxon>
        <taxon>Multicrustacea</taxon>
        <taxon>Malacostraca</taxon>
        <taxon>Eumalacostraca</taxon>
        <taxon>Eucarida</taxon>
        <taxon>Decapoda</taxon>
        <taxon>Pleocyemata</taxon>
        <taxon>Anomura</taxon>
        <taxon>Galatheoidea</taxon>
        <taxon>Porcellanidae</taxon>
        <taxon>Petrolisthes</taxon>
    </lineage>
</organism>
<comment type="caution">
    <text evidence="2">The sequence shown here is derived from an EMBL/GenBank/DDBJ whole genome shotgun (WGS) entry which is preliminary data.</text>
</comment>
<evidence type="ECO:0000313" key="2">
    <source>
        <dbReference type="EMBL" id="KAK4297063.1"/>
    </source>
</evidence>
<dbReference type="EMBL" id="JAWZYT010003722">
    <property type="protein sequence ID" value="KAK4297063.1"/>
    <property type="molecule type" value="Genomic_DNA"/>
</dbReference>
<name>A0AAE1TSU1_9EUCA</name>
<keyword evidence="3" id="KW-1185">Reference proteome</keyword>
<evidence type="ECO:0000256" key="1">
    <source>
        <dbReference type="SAM" id="SignalP"/>
    </source>
</evidence>
<gene>
    <name evidence="2" type="ORF">Pmani_030493</name>
</gene>
<sequence>MPLFSQQTNALVLLLKVLTRLGPSMTLLQTFDRDCTGVVGGCEGRRVFGGCEGRRVFGGCEGRRVVGGCEGEEGMTTDKGWKEDGKKVIDEGKGKTTRKAIGMRSKRLD</sequence>
<feature type="chain" id="PRO_5042284365" evidence="1">
    <location>
        <begin position="27"/>
        <end position="109"/>
    </location>
</feature>
<proteinExistence type="predicted"/>
<accession>A0AAE1TSU1</accession>
<feature type="signal peptide" evidence="1">
    <location>
        <begin position="1"/>
        <end position="26"/>
    </location>
</feature>